<sequence length="251" mass="27513">MNNPRLLILISLLLVVVMGASKANSGEIRVAVASNFNEAIRALATGFEDKTGHRVVVIFGSTGKHYAQIKHGAPYDIFLAADKVRPKLLDEEGVAIPSSRFTYAIGQLVLWSPNNKSVVGGLAAIKQKSYRYLALANPKLAPYGEAAREVLQANGLWEELQGKMVKGENVGQAYQFVQSGNAELGFVAYSQVKIKIEAKKGFGWLVPQSLYTPIEQQAVLLSDNPVAHQFISFIRSQESKMLIESFGYRTL</sequence>
<keyword evidence="3 6" id="KW-0479">Metal-binding</keyword>
<dbReference type="FunFam" id="3.40.190.10:FF:000035">
    <property type="entry name" value="Molybdate ABC transporter substrate-binding protein"/>
    <property type="match status" value="1"/>
</dbReference>
<name>A0A9E8KQB3_9ALTE</name>
<dbReference type="InterPro" id="IPR044084">
    <property type="entry name" value="AvModA-like_subst-bd"/>
</dbReference>
<dbReference type="Pfam" id="PF13531">
    <property type="entry name" value="SBP_bac_11"/>
    <property type="match status" value="1"/>
</dbReference>
<dbReference type="GO" id="GO:1901359">
    <property type="term" value="F:tungstate binding"/>
    <property type="evidence" value="ECO:0007669"/>
    <property type="project" value="UniProtKB-ARBA"/>
</dbReference>
<evidence type="ECO:0000313" key="7">
    <source>
        <dbReference type="EMBL" id="UZW75634.1"/>
    </source>
</evidence>
<comment type="subunit">
    <text evidence="5">The complex is composed of two ATP-binding proteins (ModC), two transmembrane proteins (ModB) and a solute-binding protein (ModA).</text>
</comment>
<dbReference type="SUPFAM" id="SSF53850">
    <property type="entry name" value="Periplasmic binding protein-like II"/>
    <property type="match status" value="1"/>
</dbReference>
<evidence type="ECO:0000256" key="6">
    <source>
        <dbReference type="PIRSR" id="PIRSR004846-1"/>
    </source>
</evidence>
<proteinExistence type="inferred from homology"/>
<keyword evidence="8" id="KW-1185">Reference proteome</keyword>
<reference evidence="7" key="1">
    <citation type="submission" date="2022-07" db="EMBL/GenBank/DDBJ databases">
        <title>Alkalimarinus sp. nov., isolated from gut of a Alitta virens.</title>
        <authorList>
            <person name="Yang A.I."/>
            <person name="Shin N.-R."/>
        </authorList>
    </citation>
    <scope>NUCLEOTIDE SEQUENCE</scope>
    <source>
        <strain evidence="7">FA028</strain>
    </source>
</reference>
<dbReference type="GO" id="GO:0046872">
    <property type="term" value="F:metal ion binding"/>
    <property type="evidence" value="ECO:0007669"/>
    <property type="project" value="UniProtKB-KW"/>
</dbReference>
<accession>A0A9E8KQB3</accession>
<evidence type="ECO:0000256" key="1">
    <source>
        <dbReference type="ARBA" id="ARBA00009175"/>
    </source>
</evidence>
<organism evidence="7 8">
    <name type="scientific">Alkalimarinus sediminis</name>
    <dbReference type="NCBI Taxonomy" id="1632866"/>
    <lineage>
        <taxon>Bacteria</taxon>
        <taxon>Pseudomonadati</taxon>
        <taxon>Pseudomonadota</taxon>
        <taxon>Gammaproteobacteria</taxon>
        <taxon>Alteromonadales</taxon>
        <taxon>Alteromonadaceae</taxon>
        <taxon>Alkalimarinus</taxon>
    </lineage>
</organism>
<dbReference type="AlphaFoldDB" id="A0A9E8KQB3"/>
<dbReference type="InterPro" id="IPR005950">
    <property type="entry name" value="ModA"/>
</dbReference>
<dbReference type="NCBIfam" id="TIGR01256">
    <property type="entry name" value="modA"/>
    <property type="match status" value="1"/>
</dbReference>
<keyword evidence="2 6" id="KW-0500">Molybdenum</keyword>
<feature type="binding site" evidence="6">
    <location>
        <position position="62"/>
    </location>
    <ligand>
        <name>molybdate</name>
        <dbReference type="ChEBI" id="CHEBI:36264"/>
    </ligand>
</feature>
<protein>
    <submittedName>
        <fullName evidence="7">Molybdate ABC transporter substrate-binding protein</fullName>
    </submittedName>
</protein>
<dbReference type="KEGG" id="asem:NNL22_03300"/>
<dbReference type="RefSeq" id="WP_251810541.1">
    <property type="nucleotide sequence ID" value="NZ_CP101527.1"/>
</dbReference>
<dbReference type="PANTHER" id="PTHR30632:SF14">
    <property type="entry name" value="TUNGSTATE_MOLYBDATE_CHROMATE-BINDING PROTEIN MODA"/>
    <property type="match status" value="1"/>
</dbReference>
<gene>
    <name evidence="7" type="primary">modA</name>
    <name evidence="7" type="ORF">NNL22_03300</name>
</gene>
<dbReference type="Proteomes" id="UP001164472">
    <property type="component" value="Chromosome"/>
</dbReference>
<evidence type="ECO:0000313" key="8">
    <source>
        <dbReference type="Proteomes" id="UP001164472"/>
    </source>
</evidence>
<keyword evidence="4" id="KW-0732">Signal</keyword>
<dbReference type="CDD" id="cd13539">
    <property type="entry name" value="PBP2_AvModA"/>
    <property type="match status" value="1"/>
</dbReference>
<dbReference type="EMBL" id="CP101527">
    <property type="protein sequence ID" value="UZW75634.1"/>
    <property type="molecule type" value="Genomic_DNA"/>
</dbReference>
<dbReference type="PANTHER" id="PTHR30632">
    <property type="entry name" value="MOLYBDATE-BINDING PERIPLASMIC PROTEIN"/>
    <property type="match status" value="1"/>
</dbReference>
<comment type="similarity">
    <text evidence="1">Belongs to the bacterial solute-binding protein ModA family.</text>
</comment>
<evidence type="ECO:0000256" key="2">
    <source>
        <dbReference type="ARBA" id="ARBA00022505"/>
    </source>
</evidence>
<dbReference type="Gene3D" id="3.40.190.10">
    <property type="entry name" value="Periplasmic binding protein-like II"/>
    <property type="match status" value="2"/>
</dbReference>
<dbReference type="GO" id="GO:0030973">
    <property type="term" value="F:molybdate ion binding"/>
    <property type="evidence" value="ECO:0007669"/>
    <property type="project" value="InterPro"/>
</dbReference>
<dbReference type="GO" id="GO:0015689">
    <property type="term" value="P:molybdate ion transport"/>
    <property type="evidence" value="ECO:0007669"/>
    <property type="project" value="InterPro"/>
</dbReference>
<evidence type="ECO:0000256" key="5">
    <source>
        <dbReference type="ARBA" id="ARBA00062515"/>
    </source>
</evidence>
<evidence type="ECO:0000256" key="3">
    <source>
        <dbReference type="ARBA" id="ARBA00022723"/>
    </source>
</evidence>
<dbReference type="InterPro" id="IPR050682">
    <property type="entry name" value="ModA/WtpA"/>
</dbReference>
<evidence type="ECO:0000256" key="4">
    <source>
        <dbReference type="ARBA" id="ARBA00022729"/>
    </source>
</evidence>
<feature type="binding site" evidence="6">
    <location>
        <position position="170"/>
    </location>
    <ligand>
        <name>molybdate</name>
        <dbReference type="ChEBI" id="CHEBI:36264"/>
    </ligand>
</feature>
<dbReference type="PIRSF" id="PIRSF004846">
    <property type="entry name" value="ModA"/>
    <property type="match status" value="1"/>
</dbReference>